<reference evidence="2" key="1">
    <citation type="journal article" date="2016" name="Gigascience">
        <title>De novo construction of an expanded transcriptome assembly for the western tarnished plant bug, Lygus hesperus.</title>
        <authorList>
            <person name="Tassone E.E."/>
            <person name="Geib S.M."/>
            <person name="Hall B."/>
            <person name="Fabrick J.A."/>
            <person name="Brent C.S."/>
            <person name="Hull J.J."/>
        </authorList>
    </citation>
    <scope>NUCLEOTIDE SEQUENCE</scope>
</reference>
<feature type="region of interest" description="Disordered" evidence="1">
    <location>
        <begin position="96"/>
        <end position="201"/>
    </location>
</feature>
<feature type="compositionally biased region" description="Acidic residues" evidence="1">
    <location>
        <begin position="13"/>
        <end position="23"/>
    </location>
</feature>
<dbReference type="EMBL" id="GDHC01011855">
    <property type="protein sequence ID" value="JAQ06774.1"/>
    <property type="molecule type" value="Transcribed_RNA"/>
</dbReference>
<feature type="compositionally biased region" description="Polar residues" evidence="1">
    <location>
        <begin position="33"/>
        <end position="43"/>
    </location>
</feature>
<name>A0A146LEV5_LYGHE</name>
<dbReference type="PANTHER" id="PTHR13621">
    <property type="entry name" value="PROLINE-RICH PROTEIN PRCC"/>
    <property type="match status" value="1"/>
</dbReference>
<feature type="compositionally biased region" description="Low complexity" evidence="1">
    <location>
        <begin position="190"/>
        <end position="201"/>
    </location>
</feature>
<organism evidence="2">
    <name type="scientific">Lygus hesperus</name>
    <name type="common">Western plant bug</name>
    <dbReference type="NCBI Taxonomy" id="30085"/>
    <lineage>
        <taxon>Eukaryota</taxon>
        <taxon>Metazoa</taxon>
        <taxon>Ecdysozoa</taxon>
        <taxon>Arthropoda</taxon>
        <taxon>Hexapoda</taxon>
        <taxon>Insecta</taxon>
        <taxon>Pterygota</taxon>
        <taxon>Neoptera</taxon>
        <taxon>Paraneoptera</taxon>
        <taxon>Hemiptera</taxon>
        <taxon>Heteroptera</taxon>
        <taxon>Panheteroptera</taxon>
        <taxon>Cimicomorpha</taxon>
        <taxon>Miridae</taxon>
        <taxon>Mirini</taxon>
        <taxon>Lygus</taxon>
    </lineage>
</organism>
<evidence type="ECO:0000313" key="2">
    <source>
        <dbReference type="EMBL" id="JAQ06774.1"/>
    </source>
</evidence>
<dbReference type="InterPro" id="IPR018800">
    <property type="entry name" value="PRCC"/>
</dbReference>
<evidence type="ECO:0000256" key="1">
    <source>
        <dbReference type="SAM" id="MobiDB-lite"/>
    </source>
</evidence>
<proteinExistence type="predicted"/>
<feature type="compositionally biased region" description="Basic and acidic residues" evidence="1">
    <location>
        <begin position="108"/>
        <end position="119"/>
    </location>
</feature>
<dbReference type="Pfam" id="PF10253">
    <property type="entry name" value="PRCC"/>
    <property type="match status" value="1"/>
</dbReference>
<accession>A0A146LEV5</accession>
<feature type="compositionally biased region" description="Basic residues" evidence="1">
    <location>
        <begin position="165"/>
        <end position="177"/>
    </location>
</feature>
<sequence>MLSLVAYGNSDESGSDGESEQSDEVIVPAKTMHVSNDESSTTGKGAKHSSSESANPSEPVNKPTGTVATDGNKPLSLPSSQITSINFDLKILDKKRSQPIRITIPSLKDLEKEEEPEKKPKFKRSTKGSGLFSLLPEPKNITSSASKLLMPQSVAKAKKPEPKKPKTQKAKTKKPKSSVHDDDDDEEGGEPLSSFFFSSSDDLPLPPVDIPMIIPEVATSNLVGSDHVSHISGNVSLHHRVQQQNDVPQPSSIVEPDALSQQYHNDIEEASLDSAALLKLCGARDRKKGPDLSEIIEVSGSSLVGDTSLQLAKELSKEQPTHSFKRKSECSSLQRRKHQITYLAEQAKAQELELRNNWAQNRMTRKQTQAKYGF</sequence>
<dbReference type="AlphaFoldDB" id="A0A146LEV5"/>
<feature type="region of interest" description="Disordered" evidence="1">
    <location>
        <begin position="1"/>
        <end position="80"/>
    </location>
</feature>
<dbReference type="PANTHER" id="PTHR13621:SF2">
    <property type="entry name" value="PROLINE-RICH PROTEIN PRCC"/>
    <property type="match status" value="1"/>
</dbReference>
<protein>
    <submittedName>
        <fullName evidence="2">Proline-rich protein PRCC</fullName>
    </submittedName>
</protein>
<dbReference type="GO" id="GO:0005634">
    <property type="term" value="C:nucleus"/>
    <property type="evidence" value="ECO:0007669"/>
    <property type="project" value="TreeGrafter"/>
</dbReference>
<feature type="compositionally biased region" description="Polar residues" evidence="1">
    <location>
        <begin position="51"/>
        <end position="69"/>
    </location>
</feature>
<gene>
    <name evidence="2" type="primary">PRCC</name>
    <name evidence="2" type="ORF">g.61126</name>
</gene>